<dbReference type="PANTHER" id="PTHR37540:SF5">
    <property type="entry name" value="TRANSCRIPTION FACTOR DOMAIN-CONTAINING PROTEIN"/>
    <property type="match status" value="1"/>
</dbReference>
<evidence type="ECO:0000256" key="1">
    <source>
        <dbReference type="SAM" id="MobiDB-lite"/>
    </source>
</evidence>
<evidence type="ECO:0000313" key="2">
    <source>
        <dbReference type="EMBL" id="KAK0748583.1"/>
    </source>
</evidence>
<feature type="compositionally biased region" description="Low complexity" evidence="1">
    <location>
        <begin position="128"/>
        <end position="171"/>
    </location>
</feature>
<feature type="region of interest" description="Disordered" evidence="1">
    <location>
        <begin position="534"/>
        <end position="565"/>
    </location>
</feature>
<dbReference type="PANTHER" id="PTHR37540">
    <property type="entry name" value="TRANSCRIPTION FACTOR (ACR-2), PUTATIVE-RELATED-RELATED"/>
    <property type="match status" value="1"/>
</dbReference>
<feature type="region of interest" description="Disordered" evidence="1">
    <location>
        <begin position="33"/>
        <end position="184"/>
    </location>
</feature>
<name>A0AA40EZT7_9PEZI</name>
<reference evidence="2" key="1">
    <citation type="submission" date="2023-06" db="EMBL/GenBank/DDBJ databases">
        <title>Genome-scale phylogeny and comparative genomics of the fungal order Sordariales.</title>
        <authorList>
            <consortium name="Lawrence Berkeley National Laboratory"/>
            <person name="Hensen N."/>
            <person name="Bonometti L."/>
            <person name="Westerberg I."/>
            <person name="Brannstrom I.O."/>
            <person name="Guillou S."/>
            <person name="Cros-Aarteil S."/>
            <person name="Calhoun S."/>
            <person name="Haridas S."/>
            <person name="Kuo A."/>
            <person name="Mondo S."/>
            <person name="Pangilinan J."/>
            <person name="Riley R."/>
            <person name="Labutti K."/>
            <person name="Andreopoulos B."/>
            <person name="Lipzen A."/>
            <person name="Chen C."/>
            <person name="Yanf M."/>
            <person name="Daum C."/>
            <person name="Ng V."/>
            <person name="Clum A."/>
            <person name="Steindorff A."/>
            <person name="Ohm R."/>
            <person name="Martin F."/>
            <person name="Silar P."/>
            <person name="Natvig D."/>
            <person name="Lalanne C."/>
            <person name="Gautier V."/>
            <person name="Ament-Velasquez S.L."/>
            <person name="Kruys A."/>
            <person name="Hutchinson M.I."/>
            <person name="Powell A.J."/>
            <person name="Barry K."/>
            <person name="Miller A.N."/>
            <person name="Grigoriev I.V."/>
            <person name="Debuchy R."/>
            <person name="Gladieux P."/>
            <person name="Thoren M.H."/>
            <person name="Johannesson H."/>
        </authorList>
    </citation>
    <scope>NUCLEOTIDE SEQUENCE</scope>
    <source>
        <strain evidence="2">CBS 540.89</strain>
    </source>
</reference>
<comment type="caution">
    <text evidence="2">The sequence shown here is derived from an EMBL/GenBank/DDBJ whole genome shotgun (WGS) entry which is preliminary data.</text>
</comment>
<feature type="compositionally biased region" description="Basic residues" evidence="1">
    <location>
        <begin position="106"/>
        <end position="125"/>
    </location>
</feature>
<accession>A0AA40EZT7</accession>
<feature type="compositionally biased region" description="Pro residues" evidence="1">
    <location>
        <begin position="172"/>
        <end position="184"/>
    </location>
</feature>
<dbReference type="AlphaFoldDB" id="A0AA40EZT7"/>
<proteinExistence type="predicted"/>
<dbReference type="Proteomes" id="UP001172159">
    <property type="component" value="Unassembled WGS sequence"/>
</dbReference>
<protein>
    <submittedName>
        <fullName evidence="2">Uncharacterized protein</fullName>
    </submittedName>
</protein>
<feature type="compositionally biased region" description="Polar residues" evidence="1">
    <location>
        <begin position="53"/>
        <end position="99"/>
    </location>
</feature>
<dbReference type="EMBL" id="JAUKTV010000001">
    <property type="protein sequence ID" value="KAK0748583.1"/>
    <property type="molecule type" value="Genomic_DNA"/>
</dbReference>
<gene>
    <name evidence="2" type="ORF">B0T21DRAFT_380379</name>
</gene>
<feature type="compositionally biased region" description="Polar residues" evidence="1">
    <location>
        <begin position="33"/>
        <end position="46"/>
    </location>
</feature>
<sequence>MDHFNATIKDGKLVNTRRGLQVSRQKFNGISFVNTSAQDSSPSGEQSFRLATESPSNTATHPQVTFVDNENNLQSSGIPKNTEQGQGQKPNLSFVSESGQQQQTKKQPRRRTALKAQHQHHHRRTSTSPYLSSPDSRPSSRSSAVTPSPRADETAFQYFQQPQQQQPFTSSAPPPLPLPPPWPPTELSSTTGFYPAPFSPSQSDLKLFHHYNTHFLALQLYPYEDVLTYNPARSDSEESSIASSDIAAFHCVLMCGTIAEAVIHGQHHLSSEPETEARGFAYHISKICAILNKKLDGNHWHMHMRGLQKVLDVLGGWVREQGCRRGFSADLKGATALASTPYLRFTRSLLPSPTTAILPPVLVAHVSHTLNSILQPLNIHPSVLSTLTSLATFSSAVRLARQSTNNSTGGSSRAIKFDPYSFTEELHQIPNVVSGVKEAETTPPDMTQQDLEPSLRIASLLFLKELLPDYPRNLGGYKILLGILRQHLERIYQHVIKPLIEGELLSPSSKKQELKQVLLYLCLVGDVATQRANENECRHQQHDDDDDGGGGTARSSGGQERQEDEDYPRGIFHACLLSVIGVNNDITEKDLEFARLFDLRGIMGETWDDHDGVKRLLSSA</sequence>
<organism evidence="2 3">
    <name type="scientific">Apiosordaria backusii</name>
    <dbReference type="NCBI Taxonomy" id="314023"/>
    <lineage>
        <taxon>Eukaryota</taxon>
        <taxon>Fungi</taxon>
        <taxon>Dikarya</taxon>
        <taxon>Ascomycota</taxon>
        <taxon>Pezizomycotina</taxon>
        <taxon>Sordariomycetes</taxon>
        <taxon>Sordariomycetidae</taxon>
        <taxon>Sordariales</taxon>
        <taxon>Lasiosphaeriaceae</taxon>
        <taxon>Apiosordaria</taxon>
    </lineage>
</organism>
<keyword evidence="3" id="KW-1185">Reference proteome</keyword>
<evidence type="ECO:0000313" key="3">
    <source>
        <dbReference type="Proteomes" id="UP001172159"/>
    </source>
</evidence>